<feature type="domain" description="HTH gntR-type" evidence="4">
    <location>
        <begin position="11"/>
        <end position="79"/>
    </location>
</feature>
<comment type="caution">
    <text evidence="5">The sequence shown here is derived from an EMBL/GenBank/DDBJ whole genome shotgun (WGS) entry which is preliminary data.</text>
</comment>
<protein>
    <submittedName>
        <fullName evidence="5">GntR family transcriptional regulator</fullName>
    </submittedName>
</protein>
<dbReference type="SMART" id="SM00345">
    <property type="entry name" value="HTH_GNTR"/>
    <property type="match status" value="1"/>
</dbReference>
<dbReference type="Proteomes" id="UP000473325">
    <property type="component" value="Unassembled WGS sequence"/>
</dbReference>
<dbReference type="AlphaFoldDB" id="A0A6L7EXQ5"/>
<dbReference type="Gene3D" id="1.10.10.10">
    <property type="entry name" value="Winged helix-like DNA-binding domain superfamily/Winged helix DNA-binding domain"/>
    <property type="match status" value="1"/>
</dbReference>
<dbReference type="EMBL" id="WUEK01000014">
    <property type="protein sequence ID" value="MXG91630.1"/>
    <property type="molecule type" value="Genomic_DNA"/>
</dbReference>
<proteinExistence type="predicted"/>
<evidence type="ECO:0000313" key="6">
    <source>
        <dbReference type="Proteomes" id="UP000473325"/>
    </source>
</evidence>
<dbReference type="InterPro" id="IPR036390">
    <property type="entry name" value="WH_DNA-bd_sf"/>
</dbReference>
<reference evidence="5 6" key="1">
    <citation type="submission" date="2019-12" db="EMBL/GenBank/DDBJ databases">
        <authorList>
            <person name="Kun Z."/>
        </authorList>
    </citation>
    <scope>NUCLEOTIDE SEQUENCE [LARGE SCALE GENOMIC DNA]</scope>
    <source>
        <strain evidence="5 6">YIM 123512</strain>
    </source>
</reference>
<dbReference type="Pfam" id="PF00392">
    <property type="entry name" value="GntR"/>
    <property type="match status" value="1"/>
</dbReference>
<evidence type="ECO:0000259" key="4">
    <source>
        <dbReference type="PROSITE" id="PS50949"/>
    </source>
</evidence>
<organism evidence="5 6">
    <name type="scientific">Nocardioides flavescens</name>
    <dbReference type="NCBI Taxonomy" id="2691959"/>
    <lineage>
        <taxon>Bacteria</taxon>
        <taxon>Bacillati</taxon>
        <taxon>Actinomycetota</taxon>
        <taxon>Actinomycetes</taxon>
        <taxon>Propionibacteriales</taxon>
        <taxon>Nocardioidaceae</taxon>
        <taxon>Nocardioides</taxon>
    </lineage>
</organism>
<dbReference type="InterPro" id="IPR036388">
    <property type="entry name" value="WH-like_DNA-bd_sf"/>
</dbReference>
<evidence type="ECO:0000256" key="3">
    <source>
        <dbReference type="ARBA" id="ARBA00023163"/>
    </source>
</evidence>
<keyword evidence="3" id="KW-0804">Transcription</keyword>
<dbReference type="GO" id="GO:0045892">
    <property type="term" value="P:negative regulation of DNA-templated transcription"/>
    <property type="evidence" value="ECO:0007669"/>
    <property type="project" value="TreeGrafter"/>
</dbReference>
<dbReference type="GO" id="GO:0003677">
    <property type="term" value="F:DNA binding"/>
    <property type="evidence" value="ECO:0007669"/>
    <property type="project" value="UniProtKB-KW"/>
</dbReference>
<name>A0A6L7EXQ5_9ACTN</name>
<evidence type="ECO:0000313" key="5">
    <source>
        <dbReference type="EMBL" id="MXG91630.1"/>
    </source>
</evidence>
<accession>A0A6L7EXQ5</accession>
<keyword evidence="2" id="KW-0238">DNA-binding</keyword>
<evidence type="ECO:0000256" key="2">
    <source>
        <dbReference type="ARBA" id="ARBA00023125"/>
    </source>
</evidence>
<dbReference type="SUPFAM" id="SSF46785">
    <property type="entry name" value="Winged helix' DNA-binding domain"/>
    <property type="match status" value="1"/>
</dbReference>
<evidence type="ECO:0000256" key="1">
    <source>
        <dbReference type="ARBA" id="ARBA00023015"/>
    </source>
</evidence>
<keyword evidence="1" id="KW-0805">Transcription regulation</keyword>
<dbReference type="GO" id="GO:0003700">
    <property type="term" value="F:DNA-binding transcription factor activity"/>
    <property type="evidence" value="ECO:0007669"/>
    <property type="project" value="InterPro"/>
</dbReference>
<dbReference type="RefSeq" id="WP_160879571.1">
    <property type="nucleotide sequence ID" value="NZ_WUEK01000014.1"/>
</dbReference>
<sequence length="248" mass="27287">MSEEQTFRAGVPAYVEAYDKISELIARTGLRPGDLVPGEVTLAADLYADRVAVAEALLLLEEDGRLVRDRGRRWRVAPRRTAPVGFAASFHRMLGPEVHPARRLLAEVERPSAWTRDLLGADEPCLVWETVFEREGVLLAASLELLLTSAAPAELLDDLDASVHVVSERPSLLETLGADVRARLTPQVWRLAPVSRNTERLSWMELPLHGIPASLTVVLADGDRPVYLAKNTFDLATFDLAVDLTIAP</sequence>
<gene>
    <name evidence="5" type="ORF">GRQ65_18970</name>
</gene>
<dbReference type="PANTHER" id="PTHR44846:SF1">
    <property type="entry name" value="MANNOSYL-D-GLYCERATE TRANSPORT_METABOLISM SYSTEM REPRESSOR MNGR-RELATED"/>
    <property type="match status" value="1"/>
</dbReference>
<dbReference type="InterPro" id="IPR050679">
    <property type="entry name" value="Bact_HTH_transcr_reg"/>
</dbReference>
<dbReference type="PANTHER" id="PTHR44846">
    <property type="entry name" value="MANNOSYL-D-GLYCERATE TRANSPORT/METABOLISM SYSTEM REPRESSOR MNGR-RELATED"/>
    <property type="match status" value="1"/>
</dbReference>
<dbReference type="InterPro" id="IPR000524">
    <property type="entry name" value="Tscrpt_reg_HTH_GntR"/>
</dbReference>
<dbReference type="PROSITE" id="PS50949">
    <property type="entry name" value="HTH_GNTR"/>
    <property type="match status" value="1"/>
</dbReference>
<keyword evidence="6" id="KW-1185">Reference proteome</keyword>